<dbReference type="EMBL" id="QUAH01000002">
    <property type="protein sequence ID" value="RFT16789.1"/>
    <property type="molecule type" value="Genomic_DNA"/>
</dbReference>
<gene>
    <name evidence="8" type="ORF">OP8BY_1402</name>
</gene>
<dbReference type="Gene3D" id="3.40.50.300">
    <property type="entry name" value="P-loop containing nucleotide triphosphate hydrolases"/>
    <property type="match status" value="1"/>
</dbReference>
<protein>
    <submittedName>
        <fullName evidence="8">Putative helicase</fullName>
    </submittedName>
</protein>
<feature type="domain" description="Helicase ATP-binding" evidence="6">
    <location>
        <begin position="114"/>
        <end position="291"/>
    </location>
</feature>
<organism evidence="8 9">
    <name type="scientific">Candidatus Saccharicenans subterraneus</name>
    <dbReference type="NCBI Taxonomy" id="2508984"/>
    <lineage>
        <taxon>Bacteria</taxon>
        <taxon>Candidatus Aminicenantota</taxon>
        <taxon>Candidatus Aminicenantia</taxon>
        <taxon>Candidatus Aminicenantales</taxon>
        <taxon>Candidatus Saccharicenantaceae</taxon>
        <taxon>Candidatus Saccharicenans</taxon>
    </lineage>
</organism>
<reference evidence="8 9" key="1">
    <citation type="submission" date="2018-08" db="EMBL/GenBank/DDBJ databases">
        <title>Genome analysis of the thermophilic bacterium of the candidate phylum Aminicenantes from deep subsurface aquifer revealed its physiology and ecological role.</title>
        <authorList>
            <person name="Kadnikov V.V."/>
            <person name="Mardanov A.V."/>
            <person name="Beletsky A.V."/>
            <person name="Karnachuk O.V."/>
            <person name="Ravin N.V."/>
        </authorList>
    </citation>
    <scope>NUCLEOTIDE SEQUENCE [LARGE SCALE GENOMIC DNA]</scope>
    <source>
        <strain evidence="8">BY38</strain>
    </source>
</reference>
<proteinExistence type="predicted"/>
<sequence>MSIGIKPGDRVLVRDRPWVVREVSAPYGTQAILKLQATDEAVPSDLTIIYPPEEISILPTQEVEFDLRGLDSFAAWAMAHRILGATFIKETGILTGVRYGRVNLEAYQLAPALRILSKVRPSLLIADDVGLGKTIEAGLALLELTARGRAKRVLVVAPPGLMDQWHDELLDKFGLEFTIIGNASELAAVQTRLPAGVSPWDALPRVITSLDYIKKETVRNRALRKRWDLVIVDEAHALAEAGTPENPYRTQRTRLGLALRDCSRGLLLLTATPHNGYSHSFRSLLELVEPTLATFHGSPADLNRRMEAARIRRMKAQIVRRLPDGSEAPLFPKRHVLGIPVTGLSDQEKEFLNRVAAYCSRTARQAEQTEEAELIGFAMQVIKKRALSSRAALSKTLEYRLEALRQEQLREEPPSRAEIRDLRADLPLSEATAERTAIKVIRSAIPKEERRRKAEISAINGIKRLLARLPVTDPKIEALIKELKSVFSKYPEEKVIVFTEYRDTLAAIQSRFDKDPDLANRYVLFHGGLTRRQRLAREAIFERPETRALLATDAASEGLNLQRFCRRVIHFELPWNPNRLEQRNGRVDRYGQTRNPVIRYLFYPDSPEDDVLDKLVQKIEEMARQQISTPDTLGVYADRADIREKLVELDPESPDIETHKRQLIHLFEDRTAEFIKNAGQLLTLSQAQSWEEERIGRLLCSSEPLLPDDREFEEIIITMLGPQAVKPDSTRAGVFRIEVPLHFRGENVRPVYPAATFRRSIATLYRTDEVEYITPLHPLAQAMARQARSRLLQVYSASRGLTPRRLAARTISSNEPPSVIFTFYGTIRDKEGGVEEHLLAVQVGTDGEILGDPVGNLRYLSLTDSIEDVHPKKIESLFASRFDALRDLARQEASRWLTARASDLHQERKRLAEKMLLELELDTADRISEIEEEEKRARRVIEETGQQRIIFEKEDQESRSFAARKSMVETFKKQRQQEIENFTRIQDPSPPQPLGALFLVPSGGGR</sequence>
<dbReference type="PROSITE" id="PS51192">
    <property type="entry name" value="HELICASE_ATP_BIND_1"/>
    <property type="match status" value="1"/>
</dbReference>
<dbReference type="InterPro" id="IPR057342">
    <property type="entry name" value="DEXDc_RapA"/>
</dbReference>
<keyword evidence="1" id="KW-0547">Nucleotide-binding</keyword>
<dbReference type="AlphaFoldDB" id="A0A3E2BPZ7"/>
<evidence type="ECO:0000256" key="1">
    <source>
        <dbReference type="ARBA" id="ARBA00022741"/>
    </source>
</evidence>
<dbReference type="InterPro" id="IPR000330">
    <property type="entry name" value="SNF2_N"/>
</dbReference>
<evidence type="ECO:0000259" key="7">
    <source>
        <dbReference type="PROSITE" id="PS51194"/>
    </source>
</evidence>
<dbReference type="InterPro" id="IPR038718">
    <property type="entry name" value="SNF2-like_sf"/>
</dbReference>
<evidence type="ECO:0000256" key="5">
    <source>
        <dbReference type="SAM" id="MobiDB-lite"/>
    </source>
</evidence>
<evidence type="ECO:0000256" key="3">
    <source>
        <dbReference type="ARBA" id="ARBA00022806"/>
    </source>
</evidence>
<feature type="domain" description="Helicase C-terminal" evidence="7">
    <location>
        <begin position="475"/>
        <end position="641"/>
    </location>
</feature>
<keyword evidence="3 8" id="KW-0347">Helicase</keyword>
<evidence type="ECO:0000313" key="9">
    <source>
        <dbReference type="Proteomes" id="UP000257323"/>
    </source>
</evidence>
<dbReference type="GO" id="GO:0004386">
    <property type="term" value="F:helicase activity"/>
    <property type="evidence" value="ECO:0007669"/>
    <property type="project" value="UniProtKB-KW"/>
</dbReference>
<feature type="region of interest" description="Disordered" evidence="5">
    <location>
        <begin position="984"/>
        <end position="1006"/>
    </location>
</feature>
<evidence type="ECO:0000259" key="6">
    <source>
        <dbReference type="PROSITE" id="PS51192"/>
    </source>
</evidence>
<dbReference type="Pfam" id="PF00271">
    <property type="entry name" value="Helicase_C"/>
    <property type="match status" value="1"/>
</dbReference>
<accession>A0A3E2BPZ7</accession>
<dbReference type="InterPro" id="IPR027417">
    <property type="entry name" value="P-loop_NTPase"/>
</dbReference>
<dbReference type="Proteomes" id="UP000257323">
    <property type="component" value="Unassembled WGS sequence"/>
</dbReference>
<dbReference type="PANTHER" id="PTHR45766:SF6">
    <property type="entry name" value="SWI_SNF-RELATED MATRIX-ASSOCIATED ACTIN-DEPENDENT REGULATOR OF CHROMATIN SUBFAMILY A-LIKE PROTEIN 1"/>
    <property type="match status" value="1"/>
</dbReference>
<dbReference type="SMART" id="SM00490">
    <property type="entry name" value="HELICc"/>
    <property type="match status" value="1"/>
</dbReference>
<dbReference type="PANTHER" id="PTHR45766">
    <property type="entry name" value="DNA ANNEALING HELICASE AND ENDONUCLEASE ZRANB3 FAMILY MEMBER"/>
    <property type="match status" value="1"/>
</dbReference>
<dbReference type="InterPro" id="IPR049730">
    <property type="entry name" value="SNF2/RAD54-like_C"/>
</dbReference>
<evidence type="ECO:0000256" key="2">
    <source>
        <dbReference type="ARBA" id="ARBA00022801"/>
    </source>
</evidence>
<dbReference type="CDD" id="cd18793">
    <property type="entry name" value="SF2_C_SNF"/>
    <property type="match status" value="1"/>
</dbReference>
<dbReference type="InterPro" id="IPR001650">
    <property type="entry name" value="Helicase_C-like"/>
</dbReference>
<dbReference type="SMART" id="SM00487">
    <property type="entry name" value="DEXDc"/>
    <property type="match status" value="1"/>
</dbReference>
<evidence type="ECO:0000256" key="4">
    <source>
        <dbReference type="ARBA" id="ARBA00022840"/>
    </source>
</evidence>
<dbReference type="InterPro" id="IPR014001">
    <property type="entry name" value="Helicase_ATP-bd"/>
</dbReference>
<keyword evidence="2" id="KW-0378">Hydrolase</keyword>
<dbReference type="Gene3D" id="3.40.50.10810">
    <property type="entry name" value="Tandem AAA-ATPase domain"/>
    <property type="match status" value="1"/>
</dbReference>
<dbReference type="GO" id="GO:0005524">
    <property type="term" value="F:ATP binding"/>
    <property type="evidence" value="ECO:0007669"/>
    <property type="project" value="UniProtKB-KW"/>
</dbReference>
<dbReference type="Pfam" id="PF00176">
    <property type="entry name" value="SNF2-rel_dom"/>
    <property type="match status" value="1"/>
</dbReference>
<dbReference type="SUPFAM" id="SSF52540">
    <property type="entry name" value="P-loop containing nucleoside triphosphate hydrolases"/>
    <property type="match status" value="2"/>
</dbReference>
<comment type="caution">
    <text evidence="8">The sequence shown here is derived from an EMBL/GenBank/DDBJ whole genome shotgun (WGS) entry which is preliminary data.</text>
</comment>
<dbReference type="CDD" id="cd18011">
    <property type="entry name" value="DEXDc_RapA"/>
    <property type="match status" value="1"/>
</dbReference>
<keyword evidence="4" id="KW-0067">ATP-binding</keyword>
<dbReference type="PROSITE" id="PS51194">
    <property type="entry name" value="HELICASE_CTER"/>
    <property type="match status" value="1"/>
</dbReference>
<evidence type="ECO:0000313" key="8">
    <source>
        <dbReference type="EMBL" id="RFT16789.1"/>
    </source>
</evidence>
<dbReference type="GO" id="GO:0016787">
    <property type="term" value="F:hydrolase activity"/>
    <property type="evidence" value="ECO:0007669"/>
    <property type="project" value="UniProtKB-KW"/>
</dbReference>
<name>A0A3E2BPZ7_9BACT</name>